<feature type="transmembrane region" description="Helical" evidence="5">
    <location>
        <begin position="145"/>
        <end position="161"/>
    </location>
</feature>
<accession>A0A0R1V694</accession>
<feature type="transmembrane region" description="Helical" evidence="5">
    <location>
        <begin position="207"/>
        <end position="226"/>
    </location>
</feature>
<dbReference type="RefSeq" id="WP_056960872.1">
    <property type="nucleotide sequence ID" value="NZ_AZFQ01000039.1"/>
</dbReference>
<feature type="transmembrane region" description="Helical" evidence="5">
    <location>
        <begin position="84"/>
        <end position="105"/>
    </location>
</feature>
<feature type="transmembrane region" description="Helical" evidence="5">
    <location>
        <begin position="246"/>
        <end position="266"/>
    </location>
</feature>
<name>A0A0R1V694_9LACO</name>
<feature type="transmembrane region" description="Helical" evidence="5">
    <location>
        <begin position="7"/>
        <end position="26"/>
    </location>
</feature>
<dbReference type="Proteomes" id="UP000051166">
    <property type="component" value="Unassembled WGS sequence"/>
</dbReference>
<feature type="transmembrane region" description="Helical" evidence="5">
    <location>
        <begin position="378"/>
        <end position="396"/>
    </location>
</feature>
<dbReference type="PANTHER" id="PTHR43424:SF1">
    <property type="entry name" value="LOCUS PUTATIVE PROTEIN 1-RELATED"/>
    <property type="match status" value="1"/>
</dbReference>
<dbReference type="GeneID" id="98308211"/>
<feature type="transmembrane region" description="Helical" evidence="5">
    <location>
        <begin position="287"/>
        <end position="311"/>
    </location>
</feature>
<proteinExistence type="predicted"/>
<dbReference type="Pfam" id="PF01943">
    <property type="entry name" value="Polysacc_synt"/>
    <property type="match status" value="1"/>
</dbReference>
<keyword evidence="4 5" id="KW-0472">Membrane</keyword>
<dbReference type="GO" id="GO:0016020">
    <property type="term" value="C:membrane"/>
    <property type="evidence" value="ECO:0007669"/>
    <property type="project" value="UniProtKB-SubCell"/>
</dbReference>
<feature type="transmembrane region" description="Helical" evidence="5">
    <location>
        <begin position="167"/>
        <end position="186"/>
    </location>
</feature>
<comment type="caution">
    <text evidence="6">The sequence shown here is derived from an EMBL/GenBank/DDBJ whole genome shotgun (WGS) entry which is preliminary data.</text>
</comment>
<evidence type="ECO:0000313" key="6">
    <source>
        <dbReference type="EMBL" id="KRL98485.1"/>
    </source>
</evidence>
<dbReference type="OrthoDB" id="9815702at2"/>
<evidence type="ECO:0000256" key="5">
    <source>
        <dbReference type="SAM" id="Phobius"/>
    </source>
</evidence>
<dbReference type="EMBL" id="AZFQ01000039">
    <property type="protein sequence ID" value="KRL98485.1"/>
    <property type="molecule type" value="Genomic_DNA"/>
</dbReference>
<evidence type="ECO:0000256" key="1">
    <source>
        <dbReference type="ARBA" id="ARBA00004141"/>
    </source>
</evidence>
<feature type="transmembrane region" description="Helical" evidence="5">
    <location>
        <begin position="434"/>
        <end position="457"/>
    </location>
</feature>
<feature type="transmembrane region" description="Helical" evidence="5">
    <location>
        <begin position="351"/>
        <end position="372"/>
    </location>
</feature>
<feature type="transmembrane region" description="Helical" evidence="5">
    <location>
        <begin position="111"/>
        <end position="133"/>
    </location>
</feature>
<dbReference type="PANTHER" id="PTHR43424">
    <property type="entry name" value="LOCUS PUTATIVE PROTEIN 1-RELATED"/>
    <property type="match status" value="1"/>
</dbReference>
<organism evidence="6 7">
    <name type="scientific">Liquorilactobacillus satsumensis DSM 16230 = JCM 12392</name>
    <dbReference type="NCBI Taxonomy" id="1423801"/>
    <lineage>
        <taxon>Bacteria</taxon>
        <taxon>Bacillati</taxon>
        <taxon>Bacillota</taxon>
        <taxon>Bacilli</taxon>
        <taxon>Lactobacillales</taxon>
        <taxon>Lactobacillaceae</taxon>
        <taxon>Liquorilactobacillus</taxon>
    </lineage>
</organism>
<keyword evidence="7" id="KW-1185">Reference proteome</keyword>
<gene>
    <name evidence="6" type="ORF">FD50_GL000799</name>
</gene>
<dbReference type="InterPro" id="IPR052556">
    <property type="entry name" value="PolySynth_Transporter"/>
</dbReference>
<feature type="transmembrane region" description="Helical" evidence="5">
    <location>
        <begin position="46"/>
        <end position="63"/>
    </location>
</feature>
<comment type="subcellular location">
    <subcellularLocation>
        <location evidence="1">Membrane</location>
        <topology evidence="1">Multi-pass membrane protein</topology>
    </subcellularLocation>
</comment>
<feature type="transmembrane region" description="Helical" evidence="5">
    <location>
        <begin position="408"/>
        <end position="428"/>
    </location>
</feature>
<evidence type="ECO:0000256" key="3">
    <source>
        <dbReference type="ARBA" id="ARBA00022989"/>
    </source>
</evidence>
<dbReference type="InterPro" id="IPR002797">
    <property type="entry name" value="Polysacc_synth"/>
</dbReference>
<sequence length="476" mass="53558">MKVFRNYFYNAGYQVLAMVLPLITSPYITRVLGKSGVGINSFTNSLIQYFVLIGSIGIGLYGNREVAFVRDDRKKLSQTFWEVAILKIVTVVLAYGAFLLFLLFYHKYRSYMLLQSVYIIAAGVDISWLFMGLEDFKKTVIRNTFVKVLSVILIFTFVKSASDTGTYILILGGSILFGNLTLWPYLRKTLVAIDWSELNILRHLRPAVILFVPQIAIQVYLVLNKTMLGLMIGSDYSGFFDRSDNIVKLILSLATATGTVMLPHVANAFSKGDNKRVKYYLSESFDFVSCLTVPLTFGLAALAIKFAPWFYGAEFKPVGYAMMLESAVILLIGWSNVIGQQYMLPTNQIKSYSTSVIMGAIVNMIANVPLIYLLGLQGAVLATVLSELAVTFYQLWKIRNQVNYRELFINLPKYLIAGVVMFLVVFKINSIQRFSVGTMLLQAVIGAVIYTVALLLLRPTILKKIRVILKDFRARK</sequence>
<evidence type="ECO:0000256" key="4">
    <source>
        <dbReference type="ARBA" id="ARBA00023136"/>
    </source>
</evidence>
<protein>
    <submittedName>
        <fullName evidence="6">Oligosaccharide translocase</fullName>
    </submittedName>
</protein>
<reference evidence="6 7" key="1">
    <citation type="journal article" date="2015" name="Genome Announc.">
        <title>Expanding the biotechnology potential of lactobacilli through comparative genomics of 213 strains and associated genera.</title>
        <authorList>
            <person name="Sun Z."/>
            <person name="Harris H.M."/>
            <person name="McCann A."/>
            <person name="Guo C."/>
            <person name="Argimon S."/>
            <person name="Zhang W."/>
            <person name="Yang X."/>
            <person name="Jeffery I.B."/>
            <person name="Cooney J.C."/>
            <person name="Kagawa T.F."/>
            <person name="Liu W."/>
            <person name="Song Y."/>
            <person name="Salvetti E."/>
            <person name="Wrobel A."/>
            <person name="Rasinkangas P."/>
            <person name="Parkhill J."/>
            <person name="Rea M.C."/>
            <person name="O'Sullivan O."/>
            <person name="Ritari J."/>
            <person name="Douillard F.P."/>
            <person name="Paul Ross R."/>
            <person name="Yang R."/>
            <person name="Briner A.E."/>
            <person name="Felis G.E."/>
            <person name="de Vos W.M."/>
            <person name="Barrangou R."/>
            <person name="Klaenhammer T.R."/>
            <person name="Caufield P.W."/>
            <person name="Cui Y."/>
            <person name="Zhang H."/>
            <person name="O'Toole P.W."/>
        </authorList>
    </citation>
    <scope>NUCLEOTIDE SEQUENCE [LARGE SCALE GENOMIC DNA]</scope>
    <source>
        <strain evidence="6 7">DSM 16230</strain>
    </source>
</reference>
<dbReference type="PATRIC" id="fig|1423801.4.peg.812"/>
<evidence type="ECO:0000313" key="7">
    <source>
        <dbReference type="Proteomes" id="UP000051166"/>
    </source>
</evidence>
<keyword evidence="2 5" id="KW-0812">Transmembrane</keyword>
<dbReference type="AlphaFoldDB" id="A0A0R1V694"/>
<keyword evidence="3 5" id="KW-1133">Transmembrane helix</keyword>
<feature type="transmembrane region" description="Helical" evidence="5">
    <location>
        <begin position="317"/>
        <end position="339"/>
    </location>
</feature>
<evidence type="ECO:0000256" key="2">
    <source>
        <dbReference type="ARBA" id="ARBA00022692"/>
    </source>
</evidence>
<dbReference type="STRING" id="1423801.FD50_GL000799"/>